<evidence type="ECO:0000313" key="10">
    <source>
        <dbReference type="Proteomes" id="UP000191135"/>
    </source>
</evidence>
<dbReference type="KEGG" id="mmed:Mame_01009"/>
<dbReference type="NCBIfam" id="TIGR02937">
    <property type="entry name" value="sigma70-ECF"/>
    <property type="match status" value="1"/>
</dbReference>
<dbReference type="InterPro" id="IPR013324">
    <property type="entry name" value="RNA_pol_sigma_r3/r4-like"/>
</dbReference>
<proteinExistence type="inferred from homology"/>
<feature type="domain" description="RNA polymerase sigma-70 region 2" evidence="7">
    <location>
        <begin position="17"/>
        <end position="79"/>
    </location>
</feature>
<keyword evidence="2 6" id="KW-0805">Transcription regulation</keyword>
<dbReference type="EMBL" id="CP020330">
    <property type="protein sequence ID" value="AQZ50380.1"/>
    <property type="molecule type" value="Genomic_DNA"/>
</dbReference>
<name>A0A1U9YYB3_9HYPH</name>
<dbReference type="InterPro" id="IPR013249">
    <property type="entry name" value="RNA_pol_sigma70_r4_t2"/>
</dbReference>
<dbReference type="NCBIfam" id="NF009169">
    <property type="entry name" value="PRK12516.1"/>
    <property type="match status" value="1"/>
</dbReference>
<feature type="domain" description="RNA polymerase sigma factor 70 region 4 type 2" evidence="8">
    <location>
        <begin position="105"/>
        <end position="157"/>
    </location>
</feature>
<evidence type="ECO:0000256" key="1">
    <source>
        <dbReference type="ARBA" id="ARBA00010641"/>
    </source>
</evidence>
<evidence type="ECO:0000256" key="4">
    <source>
        <dbReference type="ARBA" id="ARBA00023125"/>
    </source>
</evidence>
<dbReference type="GO" id="GO:0006352">
    <property type="term" value="P:DNA-templated transcription initiation"/>
    <property type="evidence" value="ECO:0007669"/>
    <property type="project" value="InterPro"/>
</dbReference>
<keyword evidence="10" id="KW-1185">Reference proteome</keyword>
<dbReference type="NCBIfam" id="NF009199">
    <property type="entry name" value="PRK12547.1"/>
    <property type="match status" value="1"/>
</dbReference>
<protein>
    <recommendedName>
        <fullName evidence="6">RNA polymerase sigma factor</fullName>
    </recommendedName>
</protein>
<reference evidence="9 10" key="1">
    <citation type="submission" date="2017-03" db="EMBL/GenBank/DDBJ databases">
        <title>Foreign affairs: Plasmid Transfer between Roseobacters and Rhizobia.</title>
        <authorList>
            <person name="Bartling P."/>
            <person name="Bunk B."/>
            <person name="Overmann J."/>
            <person name="Brinkmann H."/>
            <person name="Petersen J."/>
        </authorList>
    </citation>
    <scope>NUCLEOTIDE SEQUENCE [LARGE SCALE GENOMIC DNA]</scope>
    <source>
        <strain evidence="9 10">MACL11</strain>
    </source>
</reference>
<dbReference type="CDD" id="cd06171">
    <property type="entry name" value="Sigma70_r4"/>
    <property type="match status" value="1"/>
</dbReference>
<dbReference type="GO" id="GO:0003677">
    <property type="term" value="F:DNA binding"/>
    <property type="evidence" value="ECO:0007669"/>
    <property type="project" value="UniProtKB-KW"/>
</dbReference>
<evidence type="ECO:0000256" key="2">
    <source>
        <dbReference type="ARBA" id="ARBA00023015"/>
    </source>
</evidence>
<dbReference type="eggNOG" id="COG1595">
    <property type="taxonomic scope" value="Bacteria"/>
</dbReference>
<dbReference type="AlphaFoldDB" id="A0A1U9YYB3"/>
<dbReference type="InterPro" id="IPR007627">
    <property type="entry name" value="RNA_pol_sigma70_r2"/>
</dbReference>
<dbReference type="InterPro" id="IPR036388">
    <property type="entry name" value="WH-like_DNA-bd_sf"/>
</dbReference>
<dbReference type="SUPFAM" id="SSF88946">
    <property type="entry name" value="Sigma2 domain of RNA polymerase sigma factors"/>
    <property type="match status" value="1"/>
</dbReference>
<dbReference type="STRING" id="1122214.Mame_01009"/>
<dbReference type="Gene3D" id="1.10.10.10">
    <property type="entry name" value="Winged helix-like DNA-binding domain superfamily/Winged helix DNA-binding domain"/>
    <property type="match status" value="1"/>
</dbReference>
<sequence>MATVEDTSFKRDMLKTVPSLRAFAVSLCGHQDLADDLVQDTIMKAWAKQDSFAAGTNIKAWLFTILRNEFYSQMRKSGREIQDSDNVFTERLSTHPAQYGAMDLRDFREALNKLPSDQREAIILVGASGFSYEEAAEICHCAIGTIKSRIARARGKLQELLDITGETEFGPDANSASVVSRAFVSRPG</sequence>
<dbReference type="Gene3D" id="1.10.1740.10">
    <property type="match status" value="1"/>
</dbReference>
<dbReference type="PROSITE" id="PS01063">
    <property type="entry name" value="SIGMA70_ECF"/>
    <property type="match status" value="1"/>
</dbReference>
<dbReference type="GO" id="GO:0016987">
    <property type="term" value="F:sigma factor activity"/>
    <property type="evidence" value="ECO:0007669"/>
    <property type="project" value="UniProtKB-KW"/>
</dbReference>
<accession>A0A1U9YYB3</accession>
<evidence type="ECO:0000256" key="3">
    <source>
        <dbReference type="ARBA" id="ARBA00023082"/>
    </source>
</evidence>
<dbReference type="InterPro" id="IPR039425">
    <property type="entry name" value="RNA_pol_sigma-70-like"/>
</dbReference>
<evidence type="ECO:0000313" key="9">
    <source>
        <dbReference type="EMBL" id="AQZ50380.1"/>
    </source>
</evidence>
<dbReference type="Pfam" id="PF04542">
    <property type="entry name" value="Sigma70_r2"/>
    <property type="match status" value="1"/>
</dbReference>
<dbReference type="InterPro" id="IPR000838">
    <property type="entry name" value="RNA_pol_sigma70_ECF_CS"/>
</dbReference>
<dbReference type="PANTHER" id="PTHR43133:SF25">
    <property type="entry name" value="RNA POLYMERASE SIGMA FACTOR RFAY-RELATED"/>
    <property type="match status" value="1"/>
</dbReference>
<dbReference type="SUPFAM" id="SSF88659">
    <property type="entry name" value="Sigma3 and sigma4 domains of RNA polymerase sigma factors"/>
    <property type="match status" value="1"/>
</dbReference>
<evidence type="ECO:0000256" key="6">
    <source>
        <dbReference type="RuleBase" id="RU000716"/>
    </source>
</evidence>
<evidence type="ECO:0000259" key="8">
    <source>
        <dbReference type="Pfam" id="PF08281"/>
    </source>
</evidence>
<keyword evidence="4 6" id="KW-0238">DNA-binding</keyword>
<organism evidence="9 10">
    <name type="scientific">Martelella mediterranea DSM 17316</name>
    <dbReference type="NCBI Taxonomy" id="1122214"/>
    <lineage>
        <taxon>Bacteria</taxon>
        <taxon>Pseudomonadati</taxon>
        <taxon>Pseudomonadota</taxon>
        <taxon>Alphaproteobacteria</taxon>
        <taxon>Hyphomicrobiales</taxon>
        <taxon>Aurantimonadaceae</taxon>
        <taxon>Martelella</taxon>
    </lineage>
</organism>
<dbReference type="Proteomes" id="UP000191135">
    <property type="component" value="Chromosome"/>
</dbReference>
<comment type="similarity">
    <text evidence="1 6">Belongs to the sigma-70 factor family. ECF subfamily.</text>
</comment>
<dbReference type="InterPro" id="IPR013325">
    <property type="entry name" value="RNA_pol_sigma_r2"/>
</dbReference>
<dbReference type="PANTHER" id="PTHR43133">
    <property type="entry name" value="RNA POLYMERASE ECF-TYPE SIGMA FACTO"/>
    <property type="match status" value="1"/>
</dbReference>
<keyword evidence="5 6" id="KW-0804">Transcription</keyword>
<evidence type="ECO:0000259" key="7">
    <source>
        <dbReference type="Pfam" id="PF04542"/>
    </source>
</evidence>
<evidence type="ECO:0000256" key="5">
    <source>
        <dbReference type="ARBA" id="ARBA00023163"/>
    </source>
</evidence>
<gene>
    <name evidence="9" type="primary">sigM</name>
    <name evidence="9" type="ORF">Mame_01009</name>
</gene>
<dbReference type="Pfam" id="PF08281">
    <property type="entry name" value="Sigma70_r4_2"/>
    <property type="match status" value="1"/>
</dbReference>
<keyword evidence="3 6" id="KW-0731">Sigma factor</keyword>
<dbReference type="InterPro" id="IPR014284">
    <property type="entry name" value="RNA_pol_sigma-70_dom"/>
</dbReference>